<comment type="caution">
    <text evidence="1">The sequence shown here is derived from an EMBL/GenBank/DDBJ whole genome shotgun (WGS) entry which is preliminary data.</text>
</comment>
<sequence length="118" mass="12798">MKSDEKTVQANQVGDIVRTTESFGPNPAGSIGIVYETYPDNGVPASEIVSILLINGHDIGSFNQAEQTESLTWLAHVDIAYAYSSPSRLMKDFRDGYFNQAFAKARAVADQVGVRSLA</sequence>
<evidence type="ECO:0000313" key="2">
    <source>
        <dbReference type="Proteomes" id="UP001202180"/>
    </source>
</evidence>
<keyword evidence="2" id="KW-1185">Reference proteome</keyword>
<name>A0ABT0HTN5_9BACT</name>
<gene>
    <name evidence="1" type="ORF">M0L20_26940</name>
</gene>
<proteinExistence type="predicted"/>
<dbReference type="EMBL" id="JALPRF010000009">
    <property type="protein sequence ID" value="MCK8495531.1"/>
    <property type="molecule type" value="Genomic_DNA"/>
</dbReference>
<accession>A0ABT0HTN5</accession>
<dbReference type="Proteomes" id="UP001202180">
    <property type="component" value="Unassembled WGS sequence"/>
</dbReference>
<evidence type="ECO:0000313" key="1">
    <source>
        <dbReference type="EMBL" id="MCK8495531.1"/>
    </source>
</evidence>
<organism evidence="1 2">
    <name type="scientific">Spirosoma liriopis</name>
    <dbReference type="NCBI Taxonomy" id="2937440"/>
    <lineage>
        <taxon>Bacteria</taxon>
        <taxon>Pseudomonadati</taxon>
        <taxon>Bacteroidota</taxon>
        <taxon>Cytophagia</taxon>
        <taxon>Cytophagales</taxon>
        <taxon>Cytophagaceae</taxon>
        <taxon>Spirosoma</taxon>
    </lineage>
</organism>
<protein>
    <submittedName>
        <fullName evidence="1">Uncharacterized protein</fullName>
    </submittedName>
</protein>
<reference evidence="1 2" key="1">
    <citation type="submission" date="2022-04" db="EMBL/GenBank/DDBJ databases">
        <title>Spirosoma sp. strain RP8 genome sequencing and assembly.</title>
        <authorList>
            <person name="Jung Y."/>
        </authorList>
    </citation>
    <scope>NUCLEOTIDE SEQUENCE [LARGE SCALE GENOMIC DNA]</scope>
    <source>
        <strain evidence="1 2">RP8</strain>
    </source>
</reference>